<dbReference type="RefSeq" id="WP_196276506.1">
    <property type="nucleotide sequence ID" value="NZ_JADQDC010000010.1"/>
</dbReference>
<feature type="compositionally biased region" description="Basic and acidic residues" evidence="1">
    <location>
        <begin position="13"/>
        <end position="22"/>
    </location>
</feature>
<dbReference type="InterPro" id="IPR021880">
    <property type="entry name" value="DUF3489"/>
</dbReference>
<dbReference type="Proteomes" id="UP000600799">
    <property type="component" value="Unassembled WGS sequence"/>
</dbReference>
<sequence>MAYSDHTFDSGGAEERQPREGTKQALLVAMLSQKTGVTISELVDATGWKTNTVHAALSTFRKSGKNIVVENISARRIYRIHNKGQR</sequence>
<accession>A0ABS0HIW2</accession>
<dbReference type="EMBL" id="JADQDC010000010">
    <property type="protein sequence ID" value="MBF9152187.1"/>
    <property type="molecule type" value="Genomic_DNA"/>
</dbReference>
<keyword evidence="3" id="KW-1185">Reference proteome</keyword>
<organism evidence="2 3">
    <name type="scientific">Novosphingobium jiangmenense</name>
    <dbReference type="NCBI Taxonomy" id="2791981"/>
    <lineage>
        <taxon>Bacteria</taxon>
        <taxon>Pseudomonadati</taxon>
        <taxon>Pseudomonadota</taxon>
        <taxon>Alphaproteobacteria</taxon>
        <taxon>Sphingomonadales</taxon>
        <taxon>Sphingomonadaceae</taxon>
        <taxon>Novosphingobium</taxon>
    </lineage>
</organism>
<reference evidence="2 3" key="1">
    <citation type="submission" date="2020-11" db="EMBL/GenBank/DDBJ databases">
        <title>The genome sequence of Novosphingobium sp. 1Y9A.</title>
        <authorList>
            <person name="Liu Y."/>
        </authorList>
    </citation>
    <scope>NUCLEOTIDE SEQUENCE [LARGE SCALE GENOMIC DNA]</scope>
    <source>
        <strain evidence="2 3">1Y9A</strain>
    </source>
</reference>
<dbReference type="Pfam" id="PF11994">
    <property type="entry name" value="DUF3489"/>
    <property type="match status" value="1"/>
</dbReference>
<evidence type="ECO:0000313" key="3">
    <source>
        <dbReference type="Proteomes" id="UP000600799"/>
    </source>
</evidence>
<protein>
    <submittedName>
        <fullName evidence="2">DUF3489 domain-containing protein</fullName>
    </submittedName>
</protein>
<comment type="caution">
    <text evidence="2">The sequence shown here is derived from an EMBL/GenBank/DDBJ whole genome shotgun (WGS) entry which is preliminary data.</text>
</comment>
<evidence type="ECO:0000256" key="1">
    <source>
        <dbReference type="SAM" id="MobiDB-lite"/>
    </source>
</evidence>
<gene>
    <name evidence="2" type="ORF">I2488_14350</name>
</gene>
<evidence type="ECO:0000313" key="2">
    <source>
        <dbReference type="EMBL" id="MBF9152187.1"/>
    </source>
</evidence>
<proteinExistence type="predicted"/>
<feature type="region of interest" description="Disordered" evidence="1">
    <location>
        <begin position="1"/>
        <end position="22"/>
    </location>
</feature>
<name>A0ABS0HIW2_9SPHN</name>